<dbReference type="AlphaFoldDB" id="A0A7W9SF94"/>
<evidence type="ECO:0000313" key="3">
    <source>
        <dbReference type="Proteomes" id="UP000522163"/>
    </source>
</evidence>
<feature type="transmembrane region" description="Helical" evidence="1">
    <location>
        <begin position="77"/>
        <end position="100"/>
    </location>
</feature>
<sequence>MGKKKKQKEKRTKIKIEPISLEIYDHNDKLVPRIERPIDAPDTKHNKDNIDIDNSADKLQQNEKNGFITGLKILTDLFPLISGMIIASIVVVQIFYANIAEQYYHIEKSLFFTEIVYDKLIYVGGFAIFNLLFLLLAIVMYYNIKKEIPLFFYIIVFLISCVVLSIGLDAYVKSISQGIYPGEDINGITLCILKYPLVFIFLLSFLGTVGFWIMLDNIVLSHIVLKLQTLISRIKRLCNKDKKAKKTGKGECKQSKIITIIVAIIFVICVLSAVAVIWAWLWNFILGGVFIINKESYSQKKTYEIVQNNNYTELTDTSGQITSASNIQVVILHRGSQVLLMNGEIDGNEVINPQEDVSSSNLVIDTSSYEFQEASQYRFYRKEFKNVTTNAPENNDKQGE</sequence>
<keyword evidence="1" id="KW-0472">Membrane</keyword>
<protein>
    <submittedName>
        <fullName evidence="2">Uncharacterized protein</fullName>
    </submittedName>
</protein>
<organism evidence="2 3">
    <name type="scientific">Oribacterium sinus</name>
    <dbReference type="NCBI Taxonomy" id="237576"/>
    <lineage>
        <taxon>Bacteria</taxon>
        <taxon>Bacillati</taxon>
        <taxon>Bacillota</taxon>
        <taxon>Clostridia</taxon>
        <taxon>Lachnospirales</taxon>
        <taxon>Lachnospiraceae</taxon>
        <taxon>Oribacterium</taxon>
    </lineage>
</organism>
<evidence type="ECO:0000256" key="1">
    <source>
        <dbReference type="SAM" id="Phobius"/>
    </source>
</evidence>
<dbReference type="Proteomes" id="UP000522163">
    <property type="component" value="Unassembled WGS sequence"/>
</dbReference>
<feature type="transmembrane region" description="Helical" evidence="1">
    <location>
        <begin position="120"/>
        <end position="143"/>
    </location>
</feature>
<dbReference type="GeneID" id="85014528"/>
<comment type="caution">
    <text evidence="2">The sequence shown here is derived from an EMBL/GenBank/DDBJ whole genome shotgun (WGS) entry which is preliminary data.</text>
</comment>
<name>A0A7W9SF94_9FIRM</name>
<feature type="transmembrane region" description="Helical" evidence="1">
    <location>
        <begin position="150"/>
        <end position="172"/>
    </location>
</feature>
<dbReference type="EMBL" id="JACHHH010000004">
    <property type="protein sequence ID" value="MBB6041004.1"/>
    <property type="molecule type" value="Genomic_DNA"/>
</dbReference>
<keyword evidence="1" id="KW-0812">Transmembrane</keyword>
<feature type="transmembrane region" description="Helical" evidence="1">
    <location>
        <begin position="257"/>
        <end position="282"/>
    </location>
</feature>
<accession>A0A7W9SF94</accession>
<gene>
    <name evidence="2" type="ORF">HNQ46_000976</name>
</gene>
<dbReference type="RefSeq" id="WP_183683500.1">
    <property type="nucleotide sequence ID" value="NZ_JACHHH010000004.1"/>
</dbReference>
<proteinExistence type="predicted"/>
<feature type="transmembrane region" description="Helical" evidence="1">
    <location>
        <begin position="192"/>
        <end position="215"/>
    </location>
</feature>
<keyword evidence="1" id="KW-1133">Transmembrane helix</keyword>
<evidence type="ECO:0000313" key="2">
    <source>
        <dbReference type="EMBL" id="MBB6041004.1"/>
    </source>
</evidence>
<reference evidence="2 3" key="1">
    <citation type="submission" date="2020-08" db="EMBL/GenBank/DDBJ databases">
        <title>Genomic Encyclopedia of Type Strains, Phase IV (KMG-IV): sequencing the most valuable type-strain genomes for metagenomic binning, comparative biology and taxonomic classification.</title>
        <authorList>
            <person name="Goeker M."/>
        </authorList>
    </citation>
    <scope>NUCLEOTIDE SEQUENCE [LARGE SCALE GENOMIC DNA]</scope>
    <source>
        <strain evidence="2 3">DSM 17245</strain>
    </source>
</reference>